<sequence>MRREVPAGVPSVVSTCQRHRRPFQGVSITMSSYDNPPPLFAWTRPANATFGEKTLQTVRKQHEVRRPSAPSGTCQTRQNRETTTQTEDQKEPKIEIISQRPTKSSVDCGVQTKAVCSHASQTSLVDHFSGSTVKELLSSQPTSSKSSHKSIKRPSTASRKNSNSKEVVIYPPDSTPETLIGVHSAKEMTDYWKWLHWYSAWQMHYQEEDPAESYRRPQSTAKYQATAKTKPTRSPSSWWVDVSLKKAASDCGGSRPLEQVTPRAAKSLPAPKKPPNEAFVAEGCAPVAPIPVRKTSGDDSKTRKSIPQSTGDTALTLEELAH</sequence>
<feature type="region of interest" description="Disordered" evidence="1">
    <location>
        <begin position="249"/>
        <end position="322"/>
    </location>
</feature>
<gene>
    <name evidence="2" type="ORF">Ae201684_007854</name>
</gene>
<keyword evidence="3" id="KW-1185">Reference proteome</keyword>
<dbReference type="Proteomes" id="UP000481153">
    <property type="component" value="Unassembled WGS sequence"/>
</dbReference>
<dbReference type="EMBL" id="VJMJ01000093">
    <property type="protein sequence ID" value="KAF0735850.1"/>
    <property type="molecule type" value="Genomic_DNA"/>
</dbReference>
<feature type="region of interest" description="Disordered" evidence="1">
    <location>
        <begin position="60"/>
        <end position="103"/>
    </location>
</feature>
<comment type="caution">
    <text evidence="2">The sequence shown here is derived from an EMBL/GenBank/DDBJ whole genome shotgun (WGS) entry which is preliminary data.</text>
</comment>
<proteinExistence type="predicted"/>
<dbReference type="AlphaFoldDB" id="A0A6G0X7B4"/>
<evidence type="ECO:0000313" key="3">
    <source>
        <dbReference type="Proteomes" id="UP000481153"/>
    </source>
</evidence>
<organism evidence="2 3">
    <name type="scientific">Aphanomyces euteiches</name>
    <dbReference type="NCBI Taxonomy" id="100861"/>
    <lineage>
        <taxon>Eukaryota</taxon>
        <taxon>Sar</taxon>
        <taxon>Stramenopiles</taxon>
        <taxon>Oomycota</taxon>
        <taxon>Saprolegniomycetes</taxon>
        <taxon>Saprolegniales</taxon>
        <taxon>Verrucalvaceae</taxon>
        <taxon>Aphanomyces</taxon>
    </lineage>
</organism>
<evidence type="ECO:0000313" key="2">
    <source>
        <dbReference type="EMBL" id="KAF0735850.1"/>
    </source>
</evidence>
<dbReference type="VEuPathDB" id="FungiDB:AeMF1_014391"/>
<feature type="compositionally biased region" description="Low complexity" evidence="1">
    <location>
        <begin position="73"/>
        <end position="86"/>
    </location>
</feature>
<feature type="region of interest" description="Disordered" evidence="1">
    <location>
        <begin position="136"/>
        <end position="175"/>
    </location>
</feature>
<evidence type="ECO:0000256" key="1">
    <source>
        <dbReference type="SAM" id="MobiDB-lite"/>
    </source>
</evidence>
<protein>
    <submittedName>
        <fullName evidence="2">Uncharacterized protein</fullName>
    </submittedName>
</protein>
<feature type="compositionally biased region" description="Polar residues" evidence="1">
    <location>
        <begin position="156"/>
        <end position="165"/>
    </location>
</feature>
<accession>A0A6G0X7B4</accession>
<name>A0A6G0X7B4_9STRA</name>
<reference evidence="2 3" key="1">
    <citation type="submission" date="2019-07" db="EMBL/GenBank/DDBJ databases">
        <title>Genomics analysis of Aphanomyces spp. identifies a new class of oomycete effector associated with host adaptation.</title>
        <authorList>
            <person name="Gaulin E."/>
        </authorList>
    </citation>
    <scope>NUCLEOTIDE SEQUENCE [LARGE SCALE GENOMIC DNA]</scope>
    <source>
        <strain evidence="2 3">ATCC 201684</strain>
    </source>
</reference>